<dbReference type="GO" id="GO:0003697">
    <property type="term" value="F:single-stranded DNA binding"/>
    <property type="evidence" value="ECO:0007669"/>
    <property type="project" value="InterPro"/>
</dbReference>
<evidence type="ECO:0000313" key="4">
    <source>
        <dbReference type="EMBL" id="PMM60453.1"/>
    </source>
</evidence>
<evidence type="ECO:0000256" key="2">
    <source>
        <dbReference type="PIRNR" id="PIRNR002070"/>
    </source>
</evidence>
<feature type="region of interest" description="Disordered" evidence="3">
    <location>
        <begin position="9"/>
        <end position="32"/>
    </location>
</feature>
<protein>
    <recommendedName>
        <fullName evidence="2">Single-stranded DNA-binding protein</fullName>
    </recommendedName>
</protein>
<dbReference type="CDD" id="cd04496">
    <property type="entry name" value="SSB_OBF"/>
    <property type="match status" value="1"/>
</dbReference>
<proteinExistence type="predicted"/>
<name>A0A2N7JSW8_VIBSP</name>
<dbReference type="GO" id="GO:0006260">
    <property type="term" value="P:DNA replication"/>
    <property type="evidence" value="ECO:0007669"/>
    <property type="project" value="InterPro"/>
</dbReference>
<sequence>MSNSNFIFEGNIGQNPELRWQPGNDKSNGQSRPLLKFTAKYDRLVKTNNPDKAYEDKGGFWVNIDYWRNDAEELVKLLQTGMRVRVEGQLRIDTWPDKNNPSQTQSGMALTASSISILPSRIESVSMKPRQSAPPTGQSSPVNHQSSSPSNAQYGGDDFVNEYSDDEWGQS</sequence>
<organism evidence="4 5">
    <name type="scientific">Vibrio splendidus</name>
    <dbReference type="NCBI Taxonomy" id="29497"/>
    <lineage>
        <taxon>Bacteria</taxon>
        <taxon>Pseudomonadati</taxon>
        <taxon>Pseudomonadota</taxon>
        <taxon>Gammaproteobacteria</taxon>
        <taxon>Vibrionales</taxon>
        <taxon>Vibrionaceae</taxon>
        <taxon>Vibrio</taxon>
    </lineage>
</organism>
<dbReference type="AlphaFoldDB" id="A0A2N7JSW8"/>
<keyword evidence="1 2" id="KW-0238">DNA-binding</keyword>
<feature type="region of interest" description="Disordered" evidence="3">
    <location>
        <begin position="121"/>
        <end position="171"/>
    </location>
</feature>
<dbReference type="InterPro" id="IPR000424">
    <property type="entry name" value="Primosome_PriB/ssb"/>
</dbReference>
<feature type="compositionally biased region" description="Acidic residues" evidence="3">
    <location>
        <begin position="159"/>
        <end position="171"/>
    </location>
</feature>
<comment type="caution">
    <text evidence="4">The sequence shown here is derived from an EMBL/GenBank/DDBJ whole genome shotgun (WGS) entry which is preliminary data.</text>
</comment>
<dbReference type="NCBIfam" id="NF006039">
    <property type="entry name" value="PRK08182.1"/>
    <property type="match status" value="1"/>
</dbReference>
<dbReference type="Proteomes" id="UP000235533">
    <property type="component" value="Unassembled WGS sequence"/>
</dbReference>
<dbReference type="Gene3D" id="2.40.50.140">
    <property type="entry name" value="Nucleic acid-binding proteins"/>
    <property type="match status" value="1"/>
</dbReference>
<dbReference type="InterPro" id="IPR012340">
    <property type="entry name" value="NA-bd_OB-fold"/>
</dbReference>
<gene>
    <name evidence="4" type="ORF">BCT54_20660</name>
</gene>
<dbReference type="RefSeq" id="WP_102551586.1">
    <property type="nucleotide sequence ID" value="NZ_MCZF01000066.1"/>
</dbReference>
<feature type="compositionally biased region" description="Low complexity" evidence="3">
    <location>
        <begin position="138"/>
        <end position="151"/>
    </location>
</feature>
<evidence type="ECO:0000256" key="3">
    <source>
        <dbReference type="SAM" id="MobiDB-lite"/>
    </source>
</evidence>
<dbReference type="PROSITE" id="PS50935">
    <property type="entry name" value="SSB"/>
    <property type="match status" value="1"/>
</dbReference>
<accession>A0A2N7JSW8</accession>
<evidence type="ECO:0000313" key="5">
    <source>
        <dbReference type="Proteomes" id="UP000235533"/>
    </source>
</evidence>
<dbReference type="EMBL" id="MCZF01000066">
    <property type="protein sequence ID" value="PMM60453.1"/>
    <property type="molecule type" value="Genomic_DNA"/>
</dbReference>
<evidence type="ECO:0000256" key="1">
    <source>
        <dbReference type="ARBA" id="ARBA00023125"/>
    </source>
</evidence>
<dbReference type="SUPFAM" id="SSF50249">
    <property type="entry name" value="Nucleic acid-binding proteins"/>
    <property type="match status" value="1"/>
</dbReference>
<dbReference type="PIRSF" id="PIRSF002070">
    <property type="entry name" value="SSB"/>
    <property type="match status" value="1"/>
</dbReference>
<reference evidence="5" key="1">
    <citation type="submission" date="2016-07" db="EMBL/GenBank/DDBJ databases">
        <title>Nontailed viruses are major unrecognized killers of bacteria in the ocean.</title>
        <authorList>
            <person name="Kauffman K."/>
            <person name="Hussain F."/>
            <person name="Yang J."/>
            <person name="Arevalo P."/>
            <person name="Brown J."/>
            <person name="Cutler M."/>
            <person name="Kelly L."/>
            <person name="Polz M.F."/>
        </authorList>
    </citation>
    <scope>NUCLEOTIDE SEQUENCE [LARGE SCALE GENOMIC DNA]</scope>
    <source>
        <strain evidence="5">10N.261.48.B5</strain>
    </source>
</reference>
<dbReference type="Pfam" id="PF00436">
    <property type="entry name" value="SSB"/>
    <property type="match status" value="1"/>
</dbReference>
<dbReference type="InterPro" id="IPR011344">
    <property type="entry name" value="ssDNA-bd"/>
</dbReference>